<reference evidence="3" key="1">
    <citation type="submission" date="2007-11" db="EMBL/GenBank/DDBJ databases">
        <title>Complete genome sequence of Clostridium phytofermentans ISDg.</title>
        <authorList>
            <person name="Leschine S.B."/>
            <person name="Warnick T.A."/>
            <person name="Blanchard J.L."/>
            <person name="Schnell D.J."/>
            <person name="Petit E.L."/>
            <person name="LaTouf W.G."/>
            <person name="Copeland A."/>
            <person name="Lucas S."/>
            <person name="Lapidus A."/>
            <person name="Barry K."/>
            <person name="Glavina del Rio T."/>
            <person name="Dalin E."/>
            <person name="Tice H."/>
            <person name="Pitluck S."/>
            <person name="Kiss H."/>
            <person name="Brettin T."/>
            <person name="Bruce D."/>
            <person name="Detter J.C."/>
            <person name="Han C."/>
            <person name="Kuske C."/>
            <person name="Schmutz J."/>
            <person name="Larimer F."/>
            <person name="Land M."/>
            <person name="Hauser L."/>
            <person name="Kyrpides N."/>
            <person name="Kim E.A."/>
            <person name="Richardson P."/>
        </authorList>
    </citation>
    <scope>NUCLEOTIDE SEQUENCE [LARGE SCALE GENOMIC DNA]</scope>
    <source>
        <strain evidence="3">ATCC 700394 / DSM 18823 / ISDg</strain>
    </source>
</reference>
<dbReference type="RefSeq" id="WP_012200214.1">
    <property type="nucleotide sequence ID" value="NC_010001.1"/>
</dbReference>
<evidence type="ECO:0000313" key="2">
    <source>
        <dbReference type="EMBL" id="ABX42560.1"/>
    </source>
</evidence>
<accession>A9KJY8</accession>
<protein>
    <recommendedName>
        <fullName evidence="4">DUF2500 domain-containing protein</fullName>
    </recommendedName>
</protein>
<dbReference type="Gene3D" id="2.40.50.660">
    <property type="match status" value="1"/>
</dbReference>
<keyword evidence="1" id="KW-0472">Membrane</keyword>
<dbReference type="InterPro" id="IPR019635">
    <property type="entry name" value="DUF2500"/>
</dbReference>
<proteinExistence type="predicted"/>
<dbReference type="AlphaFoldDB" id="A9KJY8"/>
<keyword evidence="1" id="KW-0812">Transmembrane</keyword>
<dbReference type="OrthoDB" id="282886at2"/>
<dbReference type="Pfam" id="PF10694">
    <property type="entry name" value="DUF2500"/>
    <property type="match status" value="1"/>
</dbReference>
<dbReference type="HOGENOM" id="CLU_138370_0_0_9"/>
<keyword evidence="3" id="KW-1185">Reference proteome</keyword>
<feature type="transmembrane region" description="Helical" evidence="1">
    <location>
        <begin position="12"/>
        <end position="35"/>
    </location>
</feature>
<evidence type="ECO:0008006" key="4">
    <source>
        <dbReference type="Google" id="ProtNLM"/>
    </source>
</evidence>
<gene>
    <name evidence="2" type="ordered locus">Cphy_2194</name>
</gene>
<dbReference type="KEGG" id="cpy:Cphy_2194"/>
<evidence type="ECO:0000313" key="3">
    <source>
        <dbReference type="Proteomes" id="UP000000370"/>
    </source>
</evidence>
<dbReference type="Proteomes" id="UP000000370">
    <property type="component" value="Chromosome"/>
</dbReference>
<name>A9KJY8_LACP7</name>
<evidence type="ECO:0000256" key="1">
    <source>
        <dbReference type="SAM" id="Phobius"/>
    </source>
</evidence>
<dbReference type="eggNOG" id="ENOG5032T7R">
    <property type="taxonomic scope" value="Bacteria"/>
</dbReference>
<dbReference type="EMBL" id="CP000885">
    <property type="protein sequence ID" value="ABX42560.1"/>
    <property type="molecule type" value="Genomic_DNA"/>
</dbReference>
<sequence length="128" mass="14714">MFNDPFGFPGTIGFFSIFNIIFFLILGLIIFAIIYNIKNWHKNNNSPRLTVEASVVTKRMSTSHHNHHNANNTVSSSYSNYYYATFQFESGDRMELGVSGEEFGMLVEGDVGKLTFQGTRYISFERFR</sequence>
<dbReference type="STRING" id="357809.Cphy_2194"/>
<keyword evidence="1" id="KW-1133">Transmembrane helix</keyword>
<organism evidence="2 3">
    <name type="scientific">Lachnoclostridium phytofermentans (strain ATCC 700394 / DSM 18823 / ISDg)</name>
    <name type="common">Clostridium phytofermentans</name>
    <dbReference type="NCBI Taxonomy" id="357809"/>
    <lineage>
        <taxon>Bacteria</taxon>
        <taxon>Bacillati</taxon>
        <taxon>Bacillota</taxon>
        <taxon>Clostridia</taxon>
        <taxon>Lachnospirales</taxon>
        <taxon>Lachnospiraceae</taxon>
    </lineage>
</organism>